<evidence type="ECO:0008006" key="3">
    <source>
        <dbReference type="Google" id="ProtNLM"/>
    </source>
</evidence>
<name>A0A7S0N198_9CRYP</name>
<accession>A0A7S0N198</accession>
<evidence type="ECO:0000313" key="2">
    <source>
        <dbReference type="EMBL" id="CAD8657304.1"/>
    </source>
</evidence>
<protein>
    <recommendedName>
        <fullName evidence="3">DUF2997 domain-containing protein</fullName>
    </recommendedName>
</protein>
<feature type="signal peptide" evidence="1">
    <location>
        <begin position="1"/>
        <end position="22"/>
    </location>
</feature>
<proteinExistence type="predicted"/>
<evidence type="ECO:0000256" key="1">
    <source>
        <dbReference type="SAM" id="SignalP"/>
    </source>
</evidence>
<dbReference type="Pfam" id="PF11211">
    <property type="entry name" value="DUF2997"/>
    <property type="match status" value="1"/>
</dbReference>
<dbReference type="AlphaFoldDB" id="A0A7S0N198"/>
<feature type="chain" id="PRO_5030537841" description="DUF2997 domain-containing protein" evidence="1">
    <location>
        <begin position="23"/>
        <end position="127"/>
    </location>
</feature>
<dbReference type="EMBL" id="HBEZ01054936">
    <property type="protein sequence ID" value="CAD8657304.1"/>
    <property type="molecule type" value="Transcribed_RNA"/>
</dbReference>
<reference evidence="2" key="1">
    <citation type="submission" date="2021-01" db="EMBL/GenBank/DDBJ databases">
        <authorList>
            <person name="Corre E."/>
            <person name="Pelletier E."/>
            <person name="Niang G."/>
            <person name="Scheremetjew M."/>
            <person name="Finn R."/>
            <person name="Kale V."/>
            <person name="Holt S."/>
            <person name="Cochrane G."/>
            <person name="Meng A."/>
            <person name="Brown T."/>
            <person name="Cohen L."/>
        </authorList>
    </citation>
    <scope>NUCLEOTIDE SEQUENCE</scope>
    <source>
        <strain evidence="2">CCAP979/52</strain>
    </source>
</reference>
<keyword evidence="1" id="KW-0732">Signal</keyword>
<dbReference type="InterPro" id="IPR021375">
    <property type="entry name" value="DUF2997"/>
</dbReference>
<organism evidence="2">
    <name type="scientific">Cryptomonas curvata</name>
    <dbReference type="NCBI Taxonomy" id="233186"/>
    <lineage>
        <taxon>Eukaryota</taxon>
        <taxon>Cryptophyceae</taxon>
        <taxon>Cryptomonadales</taxon>
        <taxon>Cryptomonadaceae</taxon>
        <taxon>Cryptomonas</taxon>
    </lineage>
</organism>
<gene>
    <name evidence="2" type="ORF">CCUR1050_LOCUS30153</name>
</gene>
<sequence>MMSSRTALWIVVLVCIFGSALSFVGVRPLGLRSPACTNKSFRPSRQSVRMAIEQIEYIIHKDGRVEEKVTGVKGAECHEVTKEVEKVLGKVVYTTPTAERFEETVSVTNTVTQQETISQGQQKWGQY</sequence>